<dbReference type="EMBL" id="JH431796">
    <property type="status" value="NOT_ANNOTATED_CDS"/>
    <property type="molecule type" value="Genomic_DNA"/>
</dbReference>
<reference evidence="4" key="1">
    <citation type="submission" date="2011-05" db="EMBL/GenBank/DDBJ databases">
        <authorList>
            <person name="Richards S.R."/>
            <person name="Qu J."/>
            <person name="Jiang H."/>
            <person name="Jhangiani S.N."/>
            <person name="Agravi P."/>
            <person name="Goodspeed R."/>
            <person name="Gross S."/>
            <person name="Mandapat C."/>
            <person name="Jackson L."/>
            <person name="Mathew T."/>
            <person name="Pu L."/>
            <person name="Thornton R."/>
            <person name="Saada N."/>
            <person name="Wilczek-Boney K.B."/>
            <person name="Lee S."/>
            <person name="Kovar C."/>
            <person name="Wu Y."/>
            <person name="Scherer S.E."/>
            <person name="Worley K.C."/>
            <person name="Muzny D.M."/>
            <person name="Gibbs R."/>
        </authorList>
    </citation>
    <scope>NUCLEOTIDE SEQUENCE</scope>
    <source>
        <strain evidence="4">Brora</strain>
    </source>
</reference>
<feature type="transmembrane region" description="Helical" evidence="2">
    <location>
        <begin position="249"/>
        <end position="270"/>
    </location>
</feature>
<evidence type="ECO:0000313" key="3">
    <source>
        <dbReference type="EnsemblMetazoa" id="SMAR007666-PA"/>
    </source>
</evidence>
<feature type="transmembrane region" description="Helical" evidence="2">
    <location>
        <begin position="59"/>
        <end position="77"/>
    </location>
</feature>
<feature type="transmembrane region" description="Helical" evidence="2">
    <location>
        <begin position="147"/>
        <end position="173"/>
    </location>
</feature>
<dbReference type="InterPro" id="IPR051951">
    <property type="entry name" value="UNC-93_regulatory"/>
</dbReference>
<dbReference type="PANTHER" id="PTHR19444:SF13">
    <property type="entry name" value="PROTEIN UNC-93 HOMOLOG A"/>
    <property type="match status" value="1"/>
</dbReference>
<proteinExistence type="inferred from homology"/>
<comment type="similarity">
    <text evidence="1">Belongs to the unc-93 family.</text>
</comment>
<dbReference type="EnsemblMetazoa" id="SMAR007666-RA">
    <property type="protein sequence ID" value="SMAR007666-PA"/>
    <property type="gene ID" value="SMAR007666"/>
</dbReference>
<dbReference type="OMA" id="YWLAHIT"/>
<sequence length="327" mass="35900">MLKTNNQVQESVTGINNGIDNPTFQNEENYNFVKENAVKTTADEANELNKEKRRIWKSLACLFLTVMLSYSSSITLYNSLTSLFPNDNFGISVLSILASSQVVGAASASVCLKIWGCLKMLRIGLLTGVVFIIAFFYPTWITLTIGGIAAGFSFAMIYAAGYTYANSVGYWLAHITNNGNSLDAILVRVTGIMNASQMGGFIWGNLFLYYIFGSSPKVDVRSSEELCGAAYCNQELNVTTLQPPSPHSYYTLIGILTAMSVTACATSYFLEDFSSRLGHKCRSIKEICTVFLDFLRLFKNPKGFLLAPLTIAISMEESFLLGDATIV</sequence>
<dbReference type="Gene3D" id="1.20.1250.20">
    <property type="entry name" value="MFS general substrate transporter like domains"/>
    <property type="match status" value="1"/>
</dbReference>
<evidence type="ECO:0000256" key="2">
    <source>
        <dbReference type="SAM" id="Phobius"/>
    </source>
</evidence>
<name>T1J286_STRMM</name>
<feature type="transmembrane region" description="Helical" evidence="2">
    <location>
        <begin position="89"/>
        <end position="111"/>
    </location>
</feature>
<reference evidence="3" key="2">
    <citation type="submission" date="2015-02" db="UniProtKB">
        <authorList>
            <consortium name="EnsemblMetazoa"/>
        </authorList>
    </citation>
    <scope>IDENTIFICATION</scope>
</reference>
<dbReference type="SUPFAM" id="SSF103473">
    <property type="entry name" value="MFS general substrate transporter"/>
    <property type="match status" value="1"/>
</dbReference>
<evidence type="ECO:0000256" key="1">
    <source>
        <dbReference type="ARBA" id="ARBA00009172"/>
    </source>
</evidence>
<dbReference type="HOGENOM" id="CLU_850788_0_0_1"/>
<dbReference type="AlphaFoldDB" id="T1J286"/>
<organism evidence="3 4">
    <name type="scientific">Strigamia maritima</name>
    <name type="common">European centipede</name>
    <name type="synonym">Geophilus maritimus</name>
    <dbReference type="NCBI Taxonomy" id="126957"/>
    <lineage>
        <taxon>Eukaryota</taxon>
        <taxon>Metazoa</taxon>
        <taxon>Ecdysozoa</taxon>
        <taxon>Arthropoda</taxon>
        <taxon>Myriapoda</taxon>
        <taxon>Chilopoda</taxon>
        <taxon>Pleurostigmophora</taxon>
        <taxon>Geophilomorpha</taxon>
        <taxon>Linotaeniidae</taxon>
        <taxon>Strigamia</taxon>
    </lineage>
</organism>
<dbReference type="Proteomes" id="UP000014500">
    <property type="component" value="Unassembled WGS sequence"/>
</dbReference>
<dbReference type="InterPro" id="IPR036259">
    <property type="entry name" value="MFS_trans_sf"/>
</dbReference>
<feature type="transmembrane region" description="Helical" evidence="2">
    <location>
        <begin position="185"/>
        <end position="212"/>
    </location>
</feature>
<accession>T1J286</accession>
<keyword evidence="4" id="KW-1185">Reference proteome</keyword>
<keyword evidence="2" id="KW-1133">Transmembrane helix</keyword>
<evidence type="ECO:0000313" key="4">
    <source>
        <dbReference type="Proteomes" id="UP000014500"/>
    </source>
</evidence>
<dbReference type="PANTHER" id="PTHR19444">
    <property type="entry name" value="UNC-93 RELATED"/>
    <property type="match status" value="1"/>
</dbReference>
<feature type="transmembrane region" description="Helical" evidence="2">
    <location>
        <begin position="123"/>
        <end position="141"/>
    </location>
</feature>
<dbReference type="eggNOG" id="KOG3097">
    <property type="taxonomic scope" value="Eukaryota"/>
</dbReference>
<keyword evidence="2" id="KW-0472">Membrane</keyword>
<protein>
    <recommendedName>
        <fullName evidence="5">Major facilitator superfamily (MFS) profile domain-containing protein</fullName>
    </recommendedName>
</protein>
<dbReference type="STRING" id="126957.T1J286"/>
<dbReference type="PhylomeDB" id="T1J286"/>
<keyword evidence="2" id="KW-0812">Transmembrane</keyword>
<evidence type="ECO:0008006" key="5">
    <source>
        <dbReference type="Google" id="ProtNLM"/>
    </source>
</evidence>